<evidence type="ECO:0000256" key="2">
    <source>
        <dbReference type="SAM" id="MobiDB-lite"/>
    </source>
</evidence>
<proteinExistence type="predicted"/>
<dbReference type="AlphaFoldDB" id="A0A2A6CJ20"/>
<feature type="compositionally biased region" description="Basic and acidic residues" evidence="2">
    <location>
        <begin position="435"/>
        <end position="444"/>
    </location>
</feature>
<feature type="coiled-coil region" evidence="1">
    <location>
        <begin position="90"/>
        <end position="117"/>
    </location>
</feature>
<reference evidence="3" key="2">
    <citation type="submission" date="2022-06" db="UniProtKB">
        <authorList>
            <consortium name="EnsemblMetazoa"/>
        </authorList>
    </citation>
    <scope>IDENTIFICATION</scope>
    <source>
        <strain evidence="3">PS312</strain>
    </source>
</reference>
<feature type="compositionally biased region" description="Basic and acidic residues" evidence="2">
    <location>
        <begin position="211"/>
        <end position="229"/>
    </location>
</feature>
<organism evidence="3 4">
    <name type="scientific">Pristionchus pacificus</name>
    <name type="common">Parasitic nematode worm</name>
    <dbReference type="NCBI Taxonomy" id="54126"/>
    <lineage>
        <taxon>Eukaryota</taxon>
        <taxon>Metazoa</taxon>
        <taxon>Ecdysozoa</taxon>
        <taxon>Nematoda</taxon>
        <taxon>Chromadorea</taxon>
        <taxon>Rhabditida</taxon>
        <taxon>Rhabditina</taxon>
        <taxon>Diplogasteromorpha</taxon>
        <taxon>Diplogasteroidea</taxon>
        <taxon>Neodiplogasteridae</taxon>
        <taxon>Pristionchus</taxon>
    </lineage>
</organism>
<keyword evidence="4" id="KW-1185">Reference proteome</keyword>
<evidence type="ECO:0000313" key="3">
    <source>
        <dbReference type="EnsemblMetazoa" id="PPA25234.1"/>
    </source>
</evidence>
<name>A0A2A6CJ20_PRIPA</name>
<evidence type="ECO:0000256" key="1">
    <source>
        <dbReference type="SAM" id="Coils"/>
    </source>
</evidence>
<accession>A0A8R1YIL3</accession>
<dbReference type="Proteomes" id="UP000005239">
    <property type="component" value="Unassembled WGS sequence"/>
</dbReference>
<feature type="region of interest" description="Disordered" evidence="2">
    <location>
        <begin position="435"/>
        <end position="455"/>
    </location>
</feature>
<sequence>MIRQHRAVDDEREDEVNKCMTLLKSYESHNPNDITGLLTGMANFLHAFCTSRPVHELAKQIWTLKKQLQHFPFDVNEHSKAIEALTILFVHSMESMVEREEKEYRREKRRMGQKRKKEWDFIPSHSRLPHEYTHGNEYESESAISHSQYHPSGYGETWEESAMNMDDFDLNQPNSSMREEEIGWEEGGEDMPLLEEEDGSGRYSGGLRGRGGGEKRREVKTSKDEKVEDRRYEGGLRGVRNVCISPSKSIIITNPSDHRFVPVSQRRVVTINKEKPIKVAIQRRVITASPSKIILNRVITPPRREGSTIGLGKPNIPQENNMLAKICPKSSRAQKFGVDNQGSSFISRSRARISGMISEREDEEERNMIEERKTTSLEETVVESRKKEVKNELHDGRLTNNPTEATFNTNLSETWWAMEARRSGASLLSNRMVRLNEKKKKETTESTESMEEAKN</sequence>
<reference evidence="4" key="1">
    <citation type="journal article" date="2008" name="Nat. Genet.">
        <title>The Pristionchus pacificus genome provides a unique perspective on nematode lifestyle and parasitism.</title>
        <authorList>
            <person name="Dieterich C."/>
            <person name="Clifton S.W."/>
            <person name="Schuster L.N."/>
            <person name="Chinwalla A."/>
            <person name="Delehaunty K."/>
            <person name="Dinkelacker I."/>
            <person name="Fulton L."/>
            <person name="Fulton R."/>
            <person name="Godfrey J."/>
            <person name="Minx P."/>
            <person name="Mitreva M."/>
            <person name="Roeseler W."/>
            <person name="Tian H."/>
            <person name="Witte H."/>
            <person name="Yang S.P."/>
            <person name="Wilson R.K."/>
            <person name="Sommer R.J."/>
        </authorList>
    </citation>
    <scope>NUCLEOTIDE SEQUENCE [LARGE SCALE GENOMIC DNA]</scope>
    <source>
        <strain evidence="4">PS312</strain>
    </source>
</reference>
<protein>
    <submittedName>
        <fullName evidence="3">Uncharacterized protein</fullName>
    </submittedName>
</protein>
<gene>
    <name evidence="3" type="primary">WBGene00114788</name>
</gene>
<evidence type="ECO:0000313" key="4">
    <source>
        <dbReference type="Proteomes" id="UP000005239"/>
    </source>
</evidence>
<accession>A0A2A6CJ20</accession>
<dbReference type="EnsemblMetazoa" id="PPA25234.1">
    <property type="protein sequence ID" value="PPA25234.1"/>
    <property type="gene ID" value="WBGene00114788"/>
</dbReference>
<feature type="region of interest" description="Disordered" evidence="2">
    <location>
        <begin position="194"/>
        <end position="229"/>
    </location>
</feature>
<keyword evidence="1" id="KW-0175">Coiled coil</keyword>